<gene>
    <name evidence="2" type="ORF">BDV25DRAFT_54612</name>
</gene>
<reference evidence="2 3" key="1">
    <citation type="submission" date="2019-04" db="EMBL/GenBank/DDBJ databases">
        <title>Friends and foes A comparative genomics study of 23 Aspergillus species from section Flavi.</title>
        <authorList>
            <consortium name="DOE Joint Genome Institute"/>
            <person name="Kjaerbolling I."/>
            <person name="Vesth T."/>
            <person name="Frisvad J.C."/>
            <person name="Nybo J.L."/>
            <person name="Theobald S."/>
            <person name="Kildgaard S."/>
            <person name="Isbrandt T."/>
            <person name="Kuo A."/>
            <person name="Sato A."/>
            <person name="Lyhne E.K."/>
            <person name="Kogle M.E."/>
            <person name="Wiebenga A."/>
            <person name="Kun R.S."/>
            <person name="Lubbers R.J."/>
            <person name="Makela M.R."/>
            <person name="Barry K."/>
            <person name="Chovatia M."/>
            <person name="Clum A."/>
            <person name="Daum C."/>
            <person name="Haridas S."/>
            <person name="He G."/>
            <person name="LaButti K."/>
            <person name="Lipzen A."/>
            <person name="Mondo S."/>
            <person name="Riley R."/>
            <person name="Salamov A."/>
            <person name="Simmons B.A."/>
            <person name="Magnuson J.K."/>
            <person name="Henrissat B."/>
            <person name="Mortensen U.H."/>
            <person name="Larsen T.O."/>
            <person name="Devries R.P."/>
            <person name="Grigoriev I.V."/>
            <person name="Machida M."/>
            <person name="Baker S.E."/>
            <person name="Andersen M.R."/>
        </authorList>
    </citation>
    <scope>NUCLEOTIDE SEQUENCE [LARGE SCALE GENOMIC DNA]</scope>
    <source>
        <strain evidence="2 3">IBT 18842</strain>
    </source>
</reference>
<dbReference type="Proteomes" id="UP000325780">
    <property type="component" value="Unassembled WGS sequence"/>
</dbReference>
<keyword evidence="1" id="KW-0812">Transmembrane</keyword>
<accession>A0A5N6TIP7</accession>
<name>A0A5N6TIP7_ASPAV</name>
<protein>
    <submittedName>
        <fullName evidence="2">Uncharacterized protein</fullName>
    </submittedName>
</protein>
<organism evidence="2 3">
    <name type="scientific">Aspergillus avenaceus</name>
    <dbReference type="NCBI Taxonomy" id="36643"/>
    <lineage>
        <taxon>Eukaryota</taxon>
        <taxon>Fungi</taxon>
        <taxon>Dikarya</taxon>
        <taxon>Ascomycota</taxon>
        <taxon>Pezizomycotina</taxon>
        <taxon>Eurotiomycetes</taxon>
        <taxon>Eurotiomycetidae</taxon>
        <taxon>Eurotiales</taxon>
        <taxon>Aspergillaceae</taxon>
        <taxon>Aspergillus</taxon>
        <taxon>Aspergillus subgen. Circumdati</taxon>
    </lineage>
</organism>
<evidence type="ECO:0000313" key="2">
    <source>
        <dbReference type="EMBL" id="KAE8146215.1"/>
    </source>
</evidence>
<proteinExistence type="predicted"/>
<evidence type="ECO:0000313" key="3">
    <source>
        <dbReference type="Proteomes" id="UP000325780"/>
    </source>
</evidence>
<evidence type="ECO:0000256" key="1">
    <source>
        <dbReference type="SAM" id="Phobius"/>
    </source>
</evidence>
<dbReference type="EMBL" id="ML742279">
    <property type="protein sequence ID" value="KAE8146215.1"/>
    <property type="molecule type" value="Genomic_DNA"/>
</dbReference>
<sequence>MTAPGEFLRTISQLLRVYCRPMHQFDWIDHALHRTHLSFVSVYNWLAFVPIKGFGRLNGLIYFFPFKSTMAPGRRAGVDPILSLFFCCYLLFISCFQIPYADRYRSP</sequence>
<feature type="transmembrane region" description="Helical" evidence="1">
    <location>
        <begin position="76"/>
        <end position="100"/>
    </location>
</feature>
<keyword evidence="3" id="KW-1185">Reference proteome</keyword>
<keyword evidence="1" id="KW-1133">Transmembrane helix</keyword>
<keyword evidence="1" id="KW-0472">Membrane</keyword>
<feature type="transmembrane region" description="Helical" evidence="1">
    <location>
        <begin position="42"/>
        <end position="64"/>
    </location>
</feature>
<dbReference type="AlphaFoldDB" id="A0A5N6TIP7"/>